<evidence type="ECO:0000256" key="3">
    <source>
        <dbReference type="ARBA" id="ARBA00022989"/>
    </source>
</evidence>
<dbReference type="GO" id="GO:0009306">
    <property type="term" value="P:protein secretion"/>
    <property type="evidence" value="ECO:0007669"/>
    <property type="project" value="InterPro"/>
</dbReference>
<gene>
    <name evidence="7" type="ORF">GRI35_06205</name>
</gene>
<keyword evidence="3 5" id="KW-1133">Transmembrane helix</keyword>
<protein>
    <submittedName>
        <fullName evidence="7">DUF490 domain-containing protein</fullName>
    </submittedName>
</protein>
<sequence length="1393" mass="146180">MGEEMSESEAPVARASKRSRLFKWIAGILLGLLLVMVAGVAFLNSSFGKRLISDQIAQVAPASGLRFDVGRIEGDIFENAILHDVAVSDQHGEFLTIPVVELDWRPLSWVTSGLDIRNLTARRGTLLRMPELLPGDPDAPILPDFDIRIDRFEIDNLTLAPGVVGDDAQRVDMLAKADIRDGRVFAEIDGDLGTEDKLYALIDAEPDGDKFDLKFDYDAPIGGVLAGMLGADAGYSAKLVGDGTWSDWTGNFVARREEDAVAAFRITNASGQYRILGQAYPSDLVSGLTASALGSAVSFDAKGTLVDSVLDGSLRVAAQAFAANGEGAVDLAGNSFDVFELSARLTDPGLFGSGMRVEDGAITATVDGAFRDLDIEHLLSVGSFQAGDTRIEDIRQQGIVTYDGARWTLPLNANIGRIETGNALADPRLVGGTIGGTVIYTGRQVLSDNLAIAFPDANARLSLLGDTLAGTYALRGPVTANGLPLDNVGILNGRADIDFLIGSTAPWVLRADFDGRIPRVTNDTLANLAGPVIRLSGGISLGSATPIDFRNVRLSAEKLSLIMDGRVREGSTSIAGSGTHQAYGDFTVEAAFADTGPTATLVFASPLPAAGLEDVRVAIAPSEEGFDISTDGQSLLGAFSGEIGLVSPAIGPTQLAIRELNIWKTAVEGNLTLADGGADGRLTLSGGGLEGRIGLATRDGGQGFAFDIDANRAQFGGDTPISIASADLEGRGYLKEGNSTIEASAVGQGFSYGTLFIGRMAASAELENGSGVATASIAGRRGSRFNVQLNAGIEPERIAIAGRGDFAGKRIAMPRRAVLSKQRDGGWQLARTQITYGGGGLIASGEFGGGMTAVDLALQDMPLSLVDLAIADMGLGGTISGLVDFRAKAGGVPTGSARVQVDNLTRSGLVLSSKPIDLALVSNLSASELELRAVADEGNTRRGRIQARIGGLAQSGGLVSRLRRGNLFGQLRYNGPAESVWRLAAIEAFDLTGPLSATANVTGTLADPLVRGSIRSDDLRVQSALSGTDIRNMSVRGSFSGSRLRLSRFSGETDNGGSVSGSGTIDLVDLGERGPALDIKVAAKNARLLNANGIDATITGPLRLISNGIGGTIAGRVKVDRAAWALGSAAEQAGLPQINTREINIPADIAPARARYRPWRYLIDAKADSRVDVDGLGLDSEWSADIRLRGTTDDPRMGGAARVVRGFYSFAGTRFELTRGRIDFNENEPIDPRLDIVAETDRTGLSVEVRVRGNALTPEITFSSTPALPEEEILSRLLFGGSITELSATDALQLGTALASLRGGAGLDPINALRTAIGLDRLRIVSADPALNRGTGIAIGKNIGRRFYVELITDGRGYSATEAEFRITSWLSLLASVSTIGRESVVAEISRDY</sequence>
<dbReference type="Proteomes" id="UP000460290">
    <property type="component" value="Unassembled WGS sequence"/>
</dbReference>
<dbReference type="PANTHER" id="PTHR36985">
    <property type="entry name" value="TRANSLOCATION AND ASSEMBLY MODULE SUBUNIT TAMB"/>
    <property type="match status" value="1"/>
</dbReference>
<proteinExistence type="predicted"/>
<evidence type="ECO:0000256" key="5">
    <source>
        <dbReference type="SAM" id="Phobius"/>
    </source>
</evidence>
<evidence type="ECO:0000256" key="1">
    <source>
        <dbReference type="ARBA" id="ARBA00004167"/>
    </source>
</evidence>
<evidence type="ECO:0000313" key="8">
    <source>
        <dbReference type="Proteomes" id="UP000460290"/>
    </source>
</evidence>
<comment type="subcellular location">
    <subcellularLocation>
        <location evidence="1">Membrane</location>
        <topology evidence="1">Single-pass membrane protein</topology>
    </subcellularLocation>
</comment>
<evidence type="ECO:0000256" key="2">
    <source>
        <dbReference type="ARBA" id="ARBA00022692"/>
    </source>
</evidence>
<dbReference type="GO" id="GO:0005886">
    <property type="term" value="C:plasma membrane"/>
    <property type="evidence" value="ECO:0007669"/>
    <property type="project" value="InterPro"/>
</dbReference>
<keyword evidence="8" id="KW-1185">Reference proteome</keyword>
<feature type="transmembrane region" description="Helical" evidence="5">
    <location>
        <begin position="21"/>
        <end position="43"/>
    </location>
</feature>
<keyword evidence="4 5" id="KW-0472">Membrane</keyword>
<reference evidence="7 8" key="1">
    <citation type="submission" date="2019-12" db="EMBL/GenBank/DDBJ databases">
        <title>Genomic-based taxomic classification of the family Erythrobacteraceae.</title>
        <authorList>
            <person name="Xu L."/>
        </authorList>
    </citation>
    <scope>NUCLEOTIDE SEQUENCE [LARGE SCALE GENOMIC DNA]</scope>
    <source>
        <strain evidence="7 8">KCTC 42006</strain>
    </source>
</reference>
<accession>A0A844Z7A2</accession>
<dbReference type="EMBL" id="WTYZ01000001">
    <property type="protein sequence ID" value="MXO82957.1"/>
    <property type="molecule type" value="Genomic_DNA"/>
</dbReference>
<dbReference type="PANTHER" id="PTHR36985:SF1">
    <property type="entry name" value="TRANSLOCATION AND ASSEMBLY MODULE SUBUNIT TAMB"/>
    <property type="match status" value="1"/>
</dbReference>
<feature type="domain" description="Translocation and assembly module TamB C-terminal" evidence="6">
    <location>
        <begin position="1049"/>
        <end position="1383"/>
    </location>
</feature>
<name>A0A844Z7A2_9SPHN</name>
<comment type="caution">
    <text evidence="7">The sequence shown here is derived from an EMBL/GenBank/DDBJ whole genome shotgun (WGS) entry which is preliminary data.</text>
</comment>
<dbReference type="OrthoDB" id="7784409at2"/>
<evidence type="ECO:0000313" key="7">
    <source>
        <dbReference type="EMBL" id="MXO82957.1"/>
    </source>
</evidence>
<dbReference type="Pfam" id="PF04357">
    <property type="entry name" value="TamB"/>
    <property type="match status" value="1"/>
</dbReference>
<evidence type="ECO:0000256" key="4">
    <source>
        <dbReference type="ARBA" id="ARBA00023136"/>
    </source>
</evidence>
<organism evidence="7 8">
    <name type="scientific">Pontixanthobacter aestiaquae</name>
    <dbReference type="NCBI Taxonomy" id="1509367"/>
    <lineage>
        <taxon>Bacteria</taxon>
        <taxon>Pseudomonadati</taxon>
        <taxon>Pseudomonadota</taxon>
        <taxon>Alphaproteobacteria</taxon>
        <taxon>Sphingomonadales</taxon>
        <taxon>Erythrobacteraceae</taxon>
        <taxon>Pontixanthobacter</taxon>
    </lineage>
</organism>
<dbReference type="GO" id="GO:0097347">
    <property type="term" value="C:TAM protein secretion complex"/>
    <property type="evidence" value="ECO:0007669"/>
    <property type="project" value="TreeGrafter"/>
</dbReference>
<evidence type="ECO:0000259" key="6">
    <source>
        <dbReference type="Pfam" id="PF04357"/>
    </source>
</evidence>
<dbReference type="InterPro" id="IPR007452">
    <property type="entry name" value="TamB_C"/>
</dbReference>
<keyword evidence="2 5" id="KW-0812">Transmembrane</keyword>